<dbReference type="EMBL" id="ML210176">
    <property type="protein sequence ID" value="TFK26305.1"/>
    <property type="molecule type" value="Genomic_DNA"/>
</dbReference>
<keyword evidence="1" id="KW-1133">Transmembrane helix</keyword>
<feature type="transmembrane region" description="Helical" evidence="1">
    <location>
        <begin position="31"/>
        <end position="52"/>
    </location>
</feature>
<proteinExistence type="predicted"/>
<sequence>MSSRPLTNSHTLKLQSRSLLPSSISFLRRFYATYACILIFSLDIRCVNLVYLDNICT</sequence>
<dbReference type="Proteomes" id="UP000307440">
    <property type="component" value="Unassembled WGS sequence"/>
</dbReference>
<name>A0A5C3L0S5_COPMA</name>
<organism evidence="2 3">
    <name type="scientific">Coprinopsis marcescibilis</name>
    <name type="common">Agaric fungus</name>
    <name type="synonym">Psathyrella marcescibilis</name>
    <dbReference type="NCBI Taxonomy" id="230819"/>
    <lineage>
        <taxon>Eukaryota</taxon>
        <taxon>Fungi</taxon>
        <taxon>Dikarya</taxon>
        <taxon>Basidiomycota</taxon>
        <taxon>Agaricomycotina</taxon>
        <taxon>Agaricomycetes</taxon>
        <taxon>Agaricomycetidae</taxon>
        <taxon>Agaricales</taxon>
        <taxon>Agaricineae</taxon>
        <taxon>Psathyrellaceae</taxon>
        <taxon>Coprinopsis</taxon>
    </lineage>
</organism>
<dbReference type="AlphaFoldDB" id="A0A5C3L0S5"/>
<reference evidence="2 3" key="1">
    <citation type="journal article" date="2019" name="Nat. Ecol. Evol.">
        <title>Megaphylogeny resolves global patterns of mushroom evolution.</title>
        <authorList>
            <person name="Varga T."/>
            <person name="Krizsan K."/>
            <person name="Foldi C."/>
            <person name="Dima B."/>
            <person name="Sanchez-Garcia M."/>
            <person name="Sanchez-Ramirez S."/>
            <person name="Szollosi G.J."/>
            <person name="Szarkandi J.G."/>
            <person name="Papp V."/>
            <person name="Albert L."/>
            <person name="Andreopoulos W."/>
            <person name="Angelini C."/>
            <person name="Antonin V."/>
            <person name="Barry K.W."/>
            <person name="Bougher N.L."/>
            <person name="Buchanan P."/>
            <person name="Buyck B."/>
            <person name="Bense V."/>
            <person name="Catcheside P."/>
            <person name="Chovatia M."/>
            <person name="Cooper J."/>
            <person name="Damon W."/>
            <person name="Desjardin D."/>
            <person name="Finy P."/>
            <person name="Geml J."/>
            <person name="Haridas S."/>
            <person name="Hughes K."/>
            <person name="Justo A."/>
            <person name="Karasinski D."/>
            <person name="Kautmanova I."/>
            <person name="Kiss B."/>
            <person name="Kocsube S."/>
            <person name="Kotiranta H."/>
            <person name="LaButti K.M."/>
            <person name="Lechner B.E."/>
            <person name="Liimatainen K."/>
            <person name="Lipzen A."/>
            <person name="Lukacs Z."/>
            <person name="Mihaltcheva S."/>
            <person name="Morgado L.N."/>
            <person name="Niskanen T."/>
            <person name="Noordeloos M.E."/>
            <person name="Ohm R.A."/>
            <person name="Ortiz-Santana B."/>
            <person name="Ovrebo C."/>
            <person name="Racz N."/>
            <person name="Riley R."/>
            <person name="Savchenko A."/>
            <person name="Shiryaev A."/>
            <person name="Soop K."/>
            <person name="Spirin V."/>
            <person name="Szebenyi C."/>
            <person name="Tomsovsky M."/>
            <person name="Tulloss R.E."/>
            <person name="Uehling J."/>
            <person name="Grigoriev I.V."/>
            <person name="Vagvolgyi C."/>
            <person name="Papp T."/>
            <person name="Martin F.M."/>
            <person name="Miettinen O."/>
            <person name="Hibbett D.S."/>
            <person name="Nagy L.G."/>
        </authorList>
    </citation>
    <scope>NUCLEOTIDE SEQUENCE [LARGE SCALE GENOMIC DNA]</scope>
    <source>
        <strain evidence="2 3">CBS 121175</strain>
    </source>
</reference>
<evidence type="ECO:0000256" key="1">
    <source>
        <dbReference type="SAM" id="Phobius"/>
    </source>
</evidence>
<accession>A0A5C3L0S5</accession>
<keyword evidence="1" id="KW-0472">Membrane</keyword>
<evidence type="ECO:0000313" key="2">
    <source>
        <dbReference type="EMBL" id="TFK26305.1"/>
    </source>
</evidence>
<protein>
    <submittedName>
        <fullName evidence="2">Uncharacterized protein</fullName>
    </submittedName>
</protein>
<keyword evidence="1" id="KW-0812">Transmembrane</keyword>
<evidence type="ECO:0000313" key="3">
    <source>
        <dbReference type="Proteomes" id="UP000307440"/>
    </source>
</evidence>
<keyword evidence="3" id="KW-1185">Reference proteome</keyword>
<gene>
    <name evidence="2" type="ORF">FA15DRAFT_299261</name>
</gene>